<evidence type="ECO:0000313" key="2">
    <source>
        <dbReference type="Proteomes" id="UP000184474"/>
    </source>
</evidence>
<keyword evidence="2" id="KW-1185">Reference proteome</keyword>
<sequence length="439" mass="49676">MIGHNKKFSRLLVYVLNIVLLTMTYGWATMSYAQPVTPPQLKLGNQSQLKLSASAQLWLRTTELNPGTTIQGETKDYVSDVSIRRFRMILSGSITDRWYVKFQLGTNNLNYINNNSTLKILDIETSYRFADVFEIGGGKNAYVGLSRYAAPATSSALSYDCPLFTMPTVGISDDLLRKFSLYAKGNIGHFAYRAVVARPLAVYQNTLSEEANFYSNFPDLQYSAYLSYEFMDRESQTSAFKAGTYHGSKKIINLSVGFLYQEDALAGLDTQMDTISYDMLLLAADFFMDLPLNNENSRSVTVYLGYFDYDFGKDYIRLSGANNPSNGVRNGSYAGAGNSFPTTGTGQVAYLQLGYRTRISPNEKLPYLQPYASIQVADYDGLNDQMIMYDYGLNFLFDGHRSKLTLAIQNRPIYSNQTRDYSQVTERMDMWILQYQFKI</sequence>
<dbReference type="AlphaFoldDB" id="A0A1M6PTZ4"/>
<organism evidence="1 2">
    <name type="scientific">Reichenbachiella agariperforans</name>
    <dbReference type="NCBI Taxonomy" id="156994"/>
    <lineage>
        <taxon>Bacteria</taxon>
        <taxon>Pseudomonadati</taxon>
        <taxon>Bacteroidota</taxon>
        <taxon>Cytophagia</taxon>
        <taxon>Cytophagales</taxon>
        <taxon>Reichenbachiellaceae</taxon>
        <taxon>Reichenbachiella</taxon>
    </lineage>
</organism>
<proteinExistence type="predicted"/>
<gene>
    <name evidence="1" type="ORF">SAMN04488028_10335</name>
</gene>
<accession>A0A1M6PTZ4</accession>
<dbReference type="STRING" id="156994.SAMN04488028_10335"/>
<protein>
    <recommendedName>
        <fullName evidence="3">Phosphate-selective porin O and P</fullName>
    </recommendedName>
</protein>
<evidence type="ECO:0008006" key="3">
    <source>
        <dbReference type="Google" id="ProtNLM"/>
    </source>
</evidence>
<dbReference type="EMBL" id="FRAA01000003">
    <property type="protein sequence ID" value="SHK11382.1"/>
    <property type="molecule type" value="Genomic_DNA"/>
</dbReference>
<evidence type="ECO:0000313" key="1">
    <source>
        <dbReference type="EMBL" id="SHK11382.1"/>
    </source>
</evidence>
<name>A0A1M6PTZ4_REIAG</name>
<reference evidence="2" key="1">
    <citation type="submission" date="2016-11" db="EMBL/GenBank/DDBJ databases">
        <authorList>
            <person name="Varghese N."/>
            <person name="Submissions S."/>
        </authorList>
    </citation>
    <scope>NUCLEOTIDE SEQUENCE [LARGE SCALE GENOMIC DNA]</scope>
    <source>
        <strain evidence="2">DSM 26134</strain>
    </source>
</reference>
<dbReference type="Proteomes" id="UP000184474">
    <property type="component" value="Unassembled WGS sequence"/>
</dbReference>
<dbReference type="RefSeq" id="WP_073121908.1">
    <property type="nucleotide sequence ID" value="NZ_FRAA01000003.1"/>
</dbReference>